<dbReference type="InterPro" id="IPR031248">
    <property type="entry name" value="RNF213"/>
</dbReference>
<dbReference type="SUPFAM" id="SSF57850">
    <property type="entry name" value="RING/U-box"/>
    <property type="match status" value="1"/>
</dbReference>
<name>A0A0S4KL38_BODSA</name>
<gene>
    <name evidence="2" type="ORF">BSAL_37765</name>
</gene>
<proteinExistence type="predicted"/>
<feature type="compositionally biased region" description="Basic and acidic residues" evidence="1">
    <location>
        <begin position="1"/>
        <end position="10"/>
    </location>
</feature>
<sequence>MSKSKQLRESEELEEPAPIAVKSSDQRQGAAPLPPPVVAQDTKNPPDKSVDDQVAAPPKVARDTETPPTKSAVAAQVANDAAIATALSVEPTMLSTEIVYVIPAKDQSLTGIVIEVSSGKQEKTWTSIGSLKGETVPCDYGSCLFVKGTCNVEAGSKTLVRVKANKNTFGGKVKNFAGMKDDDEPKTRSVYSIGGVNFFISHHLGDSSDYLNRDAVTNVLRKIAERRLDPMDEHSHLQAMLAAWPKQFWKENCAQMFHAKPIMISISGNVIVTPEELCSAAVRYSALKDVIPDYWLKFASTGKEIGNFPKDTTHVTTLLMTADPIVKHAVENFIFMAVGEVCRDFRKHCIPWIAFIVQSLPHSDPRRKKIVDILSIDSATQKALCDKFGQAWMSAGDLRTVFSNCRTIEDLLQRLSSMLTSGKELTSEEREVFTRAAFDLLRKQELRLSSHRDVVTSTQDLIEAVSKERQCELLELVIRKLSESLYNGYLATLAPSELLRLAAETCKRAVALRVSTVPTGTKESEPETQFCRSVVKRVKDKLCVVDPQSIQDLRIVARDLFETLSSETLCKLFDNGLSDMLVPCDLLARAAVFSTNASNWPTWLRNSERTSILTILERATDFAQIYAKVKKFAATVTAEAAEHYGDESKIYTPILQRSLHKVLLHIRDLPYDQQLVGILENTLKSDSASGRDASRGLAQLTRHETSRSFFRSILDDQSNHPSWAFPEFTEAVRWCSLIKDAANQIQEAVSSKNCNVRFIDECDKRRKELAECEASLQSERFAFIKLSTLSELQQFVERIRGAWSNAIEALQSFSTTTVKLIDDSVQEAIRNLQEKQGRLATMPLSMWTYPEELDKIPQDVKNSIDFWKQVEVSSELARLANREVLGEYETALEQNNTVKPSMSFAETIQLWAELLEKTKSRWAKFLEDLDSIPFVEFQRRFSRFFEFIELRLKSAGVAQTGGIDQVRSRHRVIEGNAQLRAELNKAIREELSVAKKRLPGPLLQNLRCLQNMDETSAQIENALIAVRDEVPMRAVVASCNKLKVNLAATSPEQEFVALLDSSTTSASALATAHHKITSQRHHPLQLPKNFFPGLLEAINDDTLITLFKNHPSLHSLSQLILDRTNGAEARELEALNAFEAIHRAFSSTEGVQNDFLQFSRNRLVNSVAFFKYMEEVSWCSDVLASNAATLPRVLEIMSDEVDQDNAVSTAIELMAPTTVFVITIGGNHVDQQQQQQQLHRGDGSNIVRLTATTEKRDKPFTHTDLEDVCFQLTLAGANADQSKADVLANYVYRYQMIKSALLLCSELSSAGHPRFQLQTLRIEMGRTTDDIEQEICSELKSELDRWKEFKLRAETKHPLLSFLHAHELVSCLSAVDSTKTSVDRVRLASTLRHAMLPLTPISDILDAVDEVEETHERNENASIGDELVFIHQVMHRSIRTSTQHAPVISQEHAGAHNIAQENFNRLLRTHGLRDALLDNPESDIVIIQLPAADAVLCSAVSIAIYSALSERLPLPFEMLFCDEDTTHAAAFVRRWGVDYSDMIDTRLLFCVTGVQRLKSRHQAELLDSILLQKSRGRTQNTEEQPKHATSKLFLVIADQGRDSLISTQLRNTSVIPVSSELVQSATAVCKAICESLPIVIAQSTSPSSGKTQTAMQLAFKSKKRFASAIVDGSVSCFVDHVATVTQGRVTAEEPIILHLSVSHVAHGHRMNDQILEYAVLGRIVDHKVCKTALRAPQDRIIVEIPSQGNLHKTFRSEAPALEWFAPLAVKKRIRLSLVQLAAPLTPQCTIHNVISNDNVNQSLQKALRVLSAFEHAAAGREQRLPHFETLETQFNSIDTRKAATALILRFCPNKLHVNFGAVVRFTQFLIPMLTGIHEFPPYQMASHELELEDRRDGGTMPQHRLHNFRALAFFLVKFSLESGEELAATSVPAADNESTDESTRLEKLTISFDNLRRPFVLFTEGTYEFITTDHDDKLIASVFNERWNNQQRLAQQRAIDFDKDFDAMARDLENQKTLTVKQALQALLHGSDVPRLNEFRRILPALGLQSNFGILLIGALELVKSKKLDPQSRFCDAVKTHASLADGSSELARVSDEWKDESASPTVKLGKFCVCAEKWLQSLTASPKSKTAPFVLTPDSFARLLAVKTRLLCGIPVVFQGETGQGKTHLLGHLSRVSGTIFEIINIHRGVREATILDCIHKVEDSLRAKPKKDQIAIVVLDEVNSMNDVWVAKSLVCDRLLLGQTVMPQIHFVCIMNPWRLQESQITPGLDLIAGKSASDSKETAAKELHLVYDVNRSPESFMSVVWDFGLAHNSFHFPQDVQTHLWADRADVPSNLARVTDEHIFAESCFSWHLEKMTGRPTFDSCWDQLRSVGDNEGNRHFKHLRSLVVVLVDTAQDKLRAIGGVCSVSLRDIHRTMALFPLELVLLHYASCWNLAQIIAGRPGSTKSASLDALVVSSDRSCTDSRCRFFRFWKPIKKFVVQCTRETTAQAILRVAKSAALHQRIRDTIEPVQCILVLEEVGIAVGSKHNPLMVLHSLIDRGVEMDDGTLIRIPIIGISNYSLDAAKMNRMRITFRGNPKLDDLVKTAKTLMRQQARRRQGGLISTATVTSYSSNTQNNDEWVDDYCATFRNLILTDSANPSIKWYYGMRDFYSFVAMMKRHSDYCLGDEAGEHTADIKKRTFLSHLSWWALQINFGGHPNNTLGKEVIETLHQAICPQADAPSIAAWSLDEEQDILHADPEHGGSMSPLRRAVIFCDMCARLHWYNSRVHNKDEDSQKPLDSRFMLSSLTKSGQPCPTNIHQQATMNSTLAYALHRTAPEVVRLYRVRNVLMFSRGNAGMELLFRLGFVRKEDAEVIDPRDPSHVTPQQIMADLSRVRRCLRTNRTLILVRAAHLYEAMFDVLNQHFAIEVRGEEICFYSTLTVDGFTSTIRVSPDHRIILVEDEMNIHKLTSPFLNRCVKVHLDFESALTAPQRRLFERAKKEIEDLGHNVARILIPGFTDETLASHILNIDVSPHDSDIRIRNFTADIIDWLYNLTSPRRLLQAQLGLMHNVPAEKVAGWSCNPIGATLDDVLRSNSNTIRRHLLVFTEQREISSDLLITAAGRIFEPASCLPPRTVAVNFLADDALDPLISGTSSSTPTFGVFVVDLSSVNGETGSGKLDSLLHRVAARCPANRHIVVVAVLSSTAKPLAAPRHPSDDEATTEAAIVHSFGSLNWRLTDRVDWTMIFMDEVVPPADPLIDPKLFLAEEGATLEDHLGQLKVALLQAYAAVGSSRSRSVAQFLSSGEDVKTLEIAVKTLIHPSTPAFGYLSKIFVDGMMQQPELSSAESWKALALTTITTSDSVRDHLTTFLINVAQRAAQLVIPVIMEEDSHRHAIGRNVVDVKRNAPAAAPDASFCVDHESMETLDALFLELLHSSLVPGVDYALCIQQHSDVTFTPSTKMQLGRCRFPFSHRIEVLMNIVDGEPDVQREVYEELFLTHNVTTPTLELVRFYASDVVRRRTKITAIPELDCISSLLLLSIPPNSRLTIVDVHAFVHDHSGWLDDSYELLRGIPSFKLANGVQSQLRDLAHGHHNREEDRQPLEHVQAQEDLFRLVVDTCVAGSTNGFLSLSKVRALKGILPFAQGHWELTLHQGMSTLPTSQPIPEAIVQGILRCGDAETLIMFMIEHYSPALNEIAPSLLSCVIPEDDGSIQLRMLLIEEAVRCPSPGIPNAMWAASLRCILRKWRDTDGHPLSDFIGPLLLEDIHNNPKDERARIVSRCAFDIWQNDHYQQLQDKIAAAVVNQSSRGIKETDDSLLTFLRVCRSGVDTAIGLAVVHHLVSSGNANPNSTTTTASTPEALRQKRRVESAQRYLTAAFKSNAVDEHRREQLGEFIARALYFEVLDLPRFRDILQSDSRKVAKVLPTEFHDLDFLVTLKATPPPLSVLDLFFSYAPTRLNIEKKLPITDGTPNVSVAAALFSLALSLPELPNFDTTRFSNSQRGLLTKLPALLKTAGVNPPTSDALLFVAASMETHPFITNALRPGAIIQPVLTRGKAPTAKRELVSYHASKALDAIVACLQALINEEQNPPNTAAVKDSVRHIQEQILVIRCPRCREPFGGFDGCFSVTCKCGQCFCGWCFGMFGDAHEHLRGCPMNPTGGTHGTVQQWETSNNQRRVFGIRKYLNDVNPQLCSAVIGVLLPDLKDLHVDIGAIGIEPVTPPKTHIVAHDAVNHLVVSTAVSL</sequence>
<dbReference type="Gene3D" id="3.40.50.300">
    <property type="entry name" value="P-loop containing nucleotide triphosphate hydrolases"/>
    <property type="match status" value="1"/>
</dbReference>
<feature type="region of interest" description="Disordered" evidence="1">
    <location>
        <begin position="1"/>
        <end position="71"/>
    </location>
</feature>
<dbReference type="EMBL" id="CYKH01002046">
    <property type="protein sequence ID" value="CUI15319.1"/>
    <property type="molecule type" value="Genomic_DNA"/>
</dbReference>
<dbReference type="PANTHER" id="PTHR22605:SF1">
    <property type="entry name" value="RZ-TYPE DOMAIN-CONTAINING PROTEIN"/>
    <property type="match status" value="1"/>
</dbReference>
<dbReference type="VEuPathDB" id="TriTrypDB:BSAL_37765"/>
<dbReference type="Proteomes" id="UP000051952">
    <property type="component" value="Unassembled WGS sequence"/>
</dbReference>
<organism evidence="2 3">
    <name type="scientific">Bodo saltans</name>
    <name type="common">Flagellated protozoan</name>
    <dbReference type="NCBI Taxonomy" id="75058"/>
    <lineage>
        <taxon>Eukaryota</taxon>
        <taxon>Discoba</taxon>
        <taxon>Euglenozoa</taxon>
        <taxon>Kinetoplastea</taxon>
        <taxon>Metakinetoplastina</taxon>
        <taxon>Eubodonida</taxon>
        <taxon>Bodonidae</taxon>
        <taxon>Bodo</taxon>
    </lineage>
</organism>
<evidence type="ECO:0000313" key="2">
    <source>
        <dbReference type="EMBL" id="CUI15319.1"/>
    </source>
</evidence>
<dbReference type="GO" id="GO:0016887">
    <property type="term" value="F:ATP hydrolysis activity"/>
    <property type="evidence" value="ECO:0007669"/>
    <property type="project" value="InterPro"/>
</dbReference>
<dbReference type="SUPFAM" id="SSF52540">
    <property type="entry name" value="P-loop containing nucleoside triphosphate hydrolases"/>
    <property type="match status" value="1"/>
</dbReference>
<dbReference type="PANTHER" id="PTHR22605">
    <property type="entry name" value="RZ-TYPE DOMAIN-CONTAINING PROTEIN"/>
    <property type="match status" value="1"/>
</dbReference>
<accession>A0A0S4KL38</accession>
<evidence type="ECO:0000313" key="3">
    <source>
        <dbReference type="Proteomes" id="UP000051952"/>
    </source>
</evidence>
<evidence type="ECO:0000256" key="1">
    <source>
        <dbReference type="SAM" id="MobiDB-lite"/>
    </source>
</evidence>
<dbReference type="OrthoDB" id="2423195at2759"/>
<keyword evidence="3" id="KW-1185">Reference proteome</keyword>
<reference evidence="3" key="1">
    <citation type="submission" date="2015-09" db="EMBL/GenBank/DDBJ databases">
        <authorList>
            <consortium name="Pathogen Informatics"/>
        </authorList>
    </citation>
    <scope>NUCLEOTIDE SEQUENCE [LARGE SCALE GENOMIC DNA]</scope>
    <source>
        <strain evidence="3">Lake Konstanz</strain>
    </source>
</reference>
<dbReference type="GO" id="GO:0004842">
    <property type="term" value="F:ubiquitin-protein transferase activity"/>
    <property type="evidence" value="ECO:0007669"/>
    <property type="project" value="InterPro"/>
</dbReference>
<protein>
    <submittedName>
        <fullName evidence="2">Uncharacterized protein</fullName>
    </submittedName>
</protein>
<dbReference type="InterPro" id="IPR027417">
    <property type="entry name" value="P-loop_NTPase"/>
</dbReference>